<sequence>MTAPLPLLIFGYGNPSRGDDALGPLLLEYLETLKLPHVEFLTDFQLQVEHALDLKNREKVLFIDASVSCTAPYAFTRLHARKDTNYTSHAMTPMAVLHTYRELYGNPPPAYLLEVRGERFELGEPLSSEAASNLEASLDLLRKLYSETHLPEWEQFINHE</sequence>
<organism evidence="1 2">
    <name type="scientific">Nitrosospira lacus</name>
    <dbReference type="NCBI Taxonomy" id="1288494"/>
    <lineage>
        <taxon>Bacteria</taxon>
        <taxon>Pseudomonadati</taxon>
        <taxon>Pseudomonadota</taxon>
        <taxon>Betaproteobacteria</taxon>
        <taxon>Nitrosomonadales</taxon>
        <taxon>Nitrosomonadaceae</taxon>
        <taxon>Nitrosospira</taxon>
    </lineage>
</organism>
<reference evidence="1 2" key="1">
    <citation type="journal article" date="2015" name="Int. J. Syst. Evol. Microbiol.">
        <title>Nitrosospira lacus sp. nov., a psychrotolerant, ammonia-oxidizing bacterium from sandy lake sediment.</title>
        <authorList>
            <person name="Urakawa H."/>
            <person name="Garcia J.C."/>
            <person name="Nielsen J.L."/>
            <person name="Le V.Q."/>
            <person name="Kozlowski J.A."/>
            <person name="Stein L.Y."/>
            <person name="Lim C.K."/>
            <person name="Pommerening-Roser A."/>
            <person name="Martens-Habbena W."/>
            <person name="Stahl D.A."/>
            <person name="Klotz M.G."/>
        </authorList>
    </citation>
    <scope>NUCLEOTIDE SEQUENCE [LARGE SCALE GENOMIC DNA]</scope>
    <source>
        <strain evidence="1 2">APG3</strain>
    </source>
</reference>
<dbReference type="GO" id="GO:0008047">
    <property type="term" value="F:enzyme activator activity"/>
    <property type="evidence" value="ECO:0007669"/>
    <property type="project" value="InterPro"/>
</dbReference>
<dbReference type="GO" id="GO:0004175">
    <property type="term" value="F:endopeptidase activity"/>
    <property type="evidence" value="ECO:0007669"/>
    <property type="project" value="TreeGrafter"/>
</dbReference>
<accession>A0A1W6SSU4</accession>
<dbReference type="RefSeq" id="WP_040851109.1">
    <property type="nucleotide sequence ID" value="NZ_CP021106.3"/>
</dbReference>
<dbReference type="OrthoDB" id="9808862at2"/>
<name>A0A1W6SSU4_9PROT</name>
<gene>
    <name evidence="1" type="ORF">EBAPG3_014440</name>
</gene>
<keyword evidence="2" id="KW-1185">Reference proteome</keyword>
<dbReference type="PANTHER" id="PTHR30302:SF5">
    <property type="entry name" value="SLR1876 PROTEIN"/>
    <property type="match status" value="1"/>
</dbReference>
<dbReference type="InterPro" id="IPR023430">
    <property type="entry name" value="Pept_HybD-like_dom_sf"/>
</dbReference>
<dbReference type="Proteomes" id="UP000012179">
    <property type="component" value="Chromosome"/>
</dbReference>
<evidence type="ECO:0000313" key="1">
    <source>
        <dbReference type="EMBL" id="ARO88871.1"/>
    </source>
</evidence>
<dbReference type="SUPFAM" id="SSF53163">
    <property type="entry name" value="HybD-like"/>
    <property type="match status" value="1"/>
</dbReference>
<evidence type="ECO:0000313" key="2">
    <source>
        <dbReference type="Proteomes" id="UP000012179"/>
    </source>
</evidence>
<dbReference type="PANTHER" id="PTHR30302">
    <property type="entry name" value="HYDROGENASE 1 MATURATION PROTEASE"/>
    <property type="match status" value="1"/>
</dbReference>
<dbReference type="InterPro" id="IPR000671">
    <property type="entry name" value="Peptidase_A31"/>
</dbReference>
<dbReference type="CDD" id="cd06066">
    <property type="entry name" value="H2MP_NAD-link-bidir"/>
    <property type="match status" value="1"/>
</dbReference>
<dbReference type="AlphaFoldDB" id="A0A1W6SSU4"/>
<dbReference type="KEGG" id="nlc:EBAPG3_014440"/>
<dbReference type="NCBIfam" id="TIGR00072">
    <property type="entry name" value="hydrog_prot"/>
    <property type="match status" value="1"/>
</dbReference>
<proteinExistence type="predicted"/>
<dbReference type="Gene3D" id="3.40.50.1450">
    <property type="entry name" value="HybD-like"/>
    <property type="match status" value="1"/>
</dbReference>
<dbReference type="GO" id="GO:0016485">
    <property type="term" value="P:protein processing"/>
    <property type="evidence" value="ECO:0007669"/>
    <property type="project" value="TreeGrafter"/>
</dbReference>
<dbReference type="EMBL" id="CP021106">
    <property type="protein sequence ID" value="ARO88871.1"/>
    <property type="molecule type" value="Genomic_DNA"/>
</dbReference>
<protein>
    <submittedName>
        <fullName evidence="1">Ni/Fe hydrogenase</fullName>
    </submittedName>
</protein>